<feature type="compositionally biased region" description="Low complexity" evidence="1">
    <location>
        <begin position="150"/>
        <end position="162"/>
    </location>
</feature>
<comment type="caution">
    <text evidence="2">The sequence shown here is derived from an EMBL/GenBank/DDBJ whole genome shotgun (WGS) entry which is preliminary data.</text>
</comment>
<feature type="region of interest" description="Disordered" evidence="1">
    <location>
        <begin position="39"/>
        <end position="122"/>
    </location>
</feature>
<dbReference type="STRING" id="2656787.A0A370TGU3"/>
<dbReference type="EMBL" id="NPIC01000007">
    <property type="protein sequence ID" value="RDL34417.1"/>
    <property type="molecule type" value="Genomic_DNA"/>
</dbReference>
<feature type="compositionally biased region" description="Low complexity" evidence="1">
    <location>
        <begin position="43"/>
        <end position="53"/>
    </location>
</feature>
<feature type="compositionally biased region" description="Polar residues" evidence="1">
    <location>
        <begin position="82"/>
        <end position="93"/>
    </location>
</feature>
<reference evidence="2 3" key="1">
    <citation type="journal article" date="2018" name="IMA Fungus">
        <title>IMA Genome-F 9: Draft genome sequence of Annulohypoxylon stygium, Aspergillus mulundensis, Berkeleyomyces basicola (syn. Thielaviopsis basicola), Ceratocystis smalleyi, two Cercospora beticola strains, Coleophoma cylindrospora, Fusarium fracticaudum, Phialophora cf. hyalina, and Morchella septimelata.</title>
        <authorList>
            <person name="Wingfield B.D."/>
            <person name="Bills G.F."/>
            <person name="Dong Y."/>
            <person name="Huang W."/>
            <person name="Nel W.J."/>
            <person name="Swalarsk-Parry B.S."/>
            <person name="Vaghefi N."/>
            <person name="Wilken P.M."/>
            <person name="An Z."/>
            <person name="de Beer Z.W."/>
            <person name="De Vos L."/>
            <person name="Chen L."/>
            <person name="Duong T.A."/>
            <person name="Gao Y."/>
            <person name="Hammerbacher A."/>
            <person name="Kikkert J.R."/>
            <person name="Li Y."/>
            <person name="Li H."/>
            <person name="Li K."/>
            <person name="Li Q."/>
            <person name="Liu X."/>
            <person name="Ma X."/>
            <person name="Naidoo K."/>
            <person name="Pethybridge S.J."/>
            <person name="Sun J."/>
            <person name="Steenkamp E.T."/>
            <person name="van der Nest M.A."/>
            <person name="van Wyk S."/>
            <person name="Wingfield M.J."/>
            <person name="Xiong C."/>
            <person name="Yue Q."/>
            <person name="Zhang X."/>
        </authorList>
    </citation>
    <scope>NUCLEOTIDE SEQUENCE [LARGE SCALE GENOMIC DNA]</scope>
    <source>
        <strain evidence="2 3">BP 5553</strain>
    </source>
</reference>
<dbReference type="GeneID" id="43600394"/>
<proteinExistence type="predicted"/>
<dbReference type="Pfam" id="PF12855">
    <property type="entry name" value="Ecl1"/>
    <property type="match status" value="1"/>
</dbReference>
<feature type="region of interest" description="Disordered" evidence="1">
    <location>
        <begin position="232"/>
        <end position="267"/>
    </location>
</feature>
<dbReference type="OrthoDB" id="3599883at2759"/>
<dbReference type="Proteomes" id="UP000254866">
    <property type="component" value="Unassembled WGS sequence"/>
</dbReference>
<dbReference type="AlphaFoldDB" id="A0A370TGU3"/>
<keyword evidence="3" id="KW-1185">Reference proteome</keyword>
<feature type="compositionally biased region" description="Polar residues" evidence="1">
    <location>
        <begin position="106"/>
        <end position="122"/>
    </location>
</feature>
<evidence type="ECO:0000313" key="3">
    <source>
        <dbReference type="Proteomes" id="UP000254866"/>
    </source>
</evidence>
<gene>
    <name evidence="2" type="ORF">BP5553_07545</name>
</gene>
<name>A0A370TGU3_9HELO</name>
<dbReference type="RefSeq" id="XP_031867399.1">
    <property type="nucleotide sequence ID" value="XM_032016168.1"/>
</dbReference>
<organism evidence="2 3">
    <name type="scientific">Venustampulla echinocandica</name>
    <dbReference type="NCBI Taxonomy" id="2656787"/>
    <lineage>
        <taxon>Eukaryota</taxon>
        <taxon>Fungi</taxon>
        <taxon>Dikarya</taxon>
        <taxon>Ascomycota</taxon>
        <taxon>Pezizomycotina</taxon>
        <taxon>Leotiomycetes</taxon>
        <taxon>Helotiales</taxon>
        <taxon>Pleuroascaceae</taxon>
        <taxon>Venustampulla</taxon>
    </lineage>
</organism>
<evidence type="ECO:0000256" key="1">
    <source>
        <dbReference type="SAM" id="MobiDB-lite"/>
    </source>
</evidence>
<evidence type="ECO:0000313" key="2">
    <source>
        <dbReference type="EMBL" id="RDL34417.1"/>
    </source>
</evidence>
<feature type="region of interest" description="Disordered" evidence="1">
    <location>
        <begin position="135"/>
        <end position="162"/>
    </location>
</feature>
<protein>
    <submittedName>
        <fullName evidence="2">Uncharacterized protein</fullName>
    </submittedName>
</protein>
<accession>A0A370TGU3</accession>
<sequence length="267" mass="28353">MTCEKEFQPAHTTFLYCSEAAIILTRFPDASCRIHDQNPTPFPTSTYSTYRTPTSPPLSPYSRRFSNLPSPDEGPDIIPRASPTQSHSRSYFNSEPYPASYHSPPKYTSSPPSANAYTSAHSSTAMASLRELATALPKTSSRHGAPDSPPRSSRGSSSMSRTGSGVWNYIPFASSSKPTSPSATPGNSYTSGYIVSSAYAAPQGTYGSGSGKYREDAYSYGKSHGAAYGNTGGMGMDRPLPPRGGPGGYGHRPRSIDLVTPVSAGSH</sequence>
<dbReference type="InterPro" id="IPR024368">
    <property type="entry name" value="Ecl1/2/3"/>
</dbReference>